<reference evidence="2 3" key="1">
    <citation type="submission" date="2019-08" db="EMBL/GenBank/DDBJ databases">
        <title>Parahaliea maris sp. nov., isolated from the surface seawater.</title>
        <authorList>
            <person name="Liu Y."/>
        </authorList>
    </citation>
    <scope>NUCLEOTIDE SEQUENCE [LARGE SCALE GENOMIC DNA]</scope>
    <source>
        <strain evidence="2 3">S2-26</strain>
    </source>
</reference>
<organism evidence="2 3">
    <name type="scientific">Parahaliea aestuarii</name>
    <dbReference type="NCBI Taxonomy" id="1852021"/>
    <lineage>
        <taxon>Bacteria</taxon>
        <taxon>Pseudomonadati</taxon>
        <taxon>Pseudomonadota</taxon>
        <taxon>Gammaproteobacteria</taxon>
        <taxon>Cellvibrionales</taxon>
        <taxon>Halieaceae</taxon>
        <taxon>Parahaliea</taxon>
    </lineage>
</organism>
<accession>A0A5C8ZY18</accession>
<dbReference type="Proteomes" id="UP000321933">
    <property type="component" value="Unassembled WGS sequence"/>
</dbReference>
<dbReference type="RefSeq" id="WP_148063418.1">
    <property type="nucleotide sequence ID" value="NZ_VRYZ01000002.1"/>
</dbReference>
<feature type="transmembrane region" description="Helical" evidence="1">
    <location>
        <begin position="120"/>
        <end position="139"/>
    </location>
</feature>
<keyword evidence="1" id="KW-1133">Transmembrane helix</keyword>
<dbReference type="EMBL" id="VRYZ01000002">
    <property type="protein sequence ID" value="TXS93483.1"/>
    <property type="molecule type" value="Genomic_DNA"/>
</dbReference>
<evidence type="ECO:0008006" key="4">
    <source>
        <dbReference type="Google" id="ProtNLM"/>
    </source>
</evidence>
<keyword evidence="1" id="KW-0472">Membrane</keyword>
<keyword evidence="3" id="KW-1185">Reference proteome</keyword>
<evidence type="ECO:0000313" key="3">
    <source>
        <dbReference type="Proteomes" id="UP000321933"/>
    </source>
</evidence>
<proteinExistence type="predicted"/>
<feature type="transmembrane region" description="Helical" evidence="1">
    <location>
        <begin position="89"/>
        <end position="108"/>
    </location>
</feature>
<dbReference type="OrthoDB" id="5801787at2"/>
<evidence type="ECO:0000256" key="1">
    <source>
        <dbReference type="SAM" id="Phobius"/>
    </source>
</evidence>
<keyword evidence="1" id="KW-0812">Transmembrane</keyword>
<name>A0A5C8ZY18_9GAMM</name>
<protein>
    <recommendedName>
        <fullName evidence="4">Sugar transporter</fullName>
    </recommendedName>
</protein>
<sequence length="149" mass="16613">MSILTDSRTGAAPWHLWLVGILSLLWNAVGALDFVMTQTRNEQYMSAFNEEQLAYFYGLPMWVVICWGVAVWGAVLGSILLLLRKRLAVAVFLVSLLGMILTTVHSYLLANGLEVMNDPFAVWFSGAIFVIAVVLFVYAGSLSRRNILR</sequence>
<dbReference type="AlphaFoldDB" id="A0A5C8ZY18"/>
<gene>
    <name evidence="2" type="ORF">FVW59_06535</name>
</gene>
<comment type="caution">
    <text evidence="2">The sequence shown here is derived from an EMBL/GenBank/DDBJ whole genome shotgun (WGS) entry which is preliminary data.</text>
</comment>
<feature type="transmembrane region" description="Helical" evidence="1">
    <location>
        <begin position="55"/>
        <end position="82"/>
    </location>
</feature>
<evidence type="ECO:0000313" key="2">
    <source>
        <dbReference type="EMBL" id="TXS93483.1"/>
    </source>
</evidence>